<evidence type="ECO:0000259" key="3">
    <source>
        <dbReference type="Pfam" id="PF07727"/>
    </source>
</evidence>
<dbReference type="InterPro" id="IPR043502">
    <property type="entry name" value="DNA/RNA_pol_sf"/>
</dbReference>
<dbReference type="InterPro" id="IPR012337">
    <property type="entry name" value="RNaseH-like_sf"/>
</dbReference>
<organism evidence="6">
    <name type="scientific">Tanacetum cinerariifolium</name>
    <name type="common">Dalmatian daisy</name>
    <name type="synonym">Chrysanthemum cinerariifolium</name>
    <dbReference type="NCBI Taxonomy" id="118510"/>
    <lineage>
        <taxon>Eukaryota</taxon>
        <taxon>Viridiplantae</taxon>
        <taxon>Streptophyta</taxon>
        <taxon>Embryophyta</taxon>
        <taxon>Tracheophyta</taxon>
        <taxon>Spermatophyta</taxon>
        <taxon>Magnoliopsida</taxon>
        <taxon>eudicotyledons</taxon>
        <taxon>Gunneridae</taxon>
        <taxon>Pentapetalae</taxon>
        <taxon>asterids</taxon>
        <taxon>campanulids</taxon>
        <taxon>Asterales</taxon>
        <taxon>Asteraceae</taxon>
        <taxon>Asteroideae</taxon>
        <taxon>Anthemideae</taxon>
        <taxon>Anthemidinae</taxon>
        <taxon>Tanacetum</taxon>
    </lineage>
</organism>
<dbReference type="Pfam" id="PF13976">
    <property type="entry name" value="gag_pre-integrs"/>
    <property type="match status" value="1"/>
</dbReference>
<keyword evidence="1" id="KW-0378">Hydrolase</keyword>
<keyword evidence="6" id="KW-0808">Transferase</keyword>
<dbReference type="PANTHER" id="PTHR11439">
    <property type="entry name" value="GAG-POL-RELATED RETROTRANSPOSON"/>
    <property type="match status" value="1"/>
</dbReference>
<dbReference type="Pfam" id="PF14223">
    <property type="entry name" value="Retrotran_gag_2"/>
    <property type="match status" value="1"/>
</dbReference>
<comment type="caution">
    <text evidence="6">The sequence shown here is derived from an EMBL/GenBank/DDBJ whole genome shotgun (WGS) entry which is preliminary data.</text>
</comment>
<dbReference type="Gene3D" id="3.30.420.10">
    <property type="entry name" value="Ribonuclease H-like superfamily/Ribonuclease H"/>
    <property type="match status" value="1"/>
</dbReference>
<dbReference type="InterPro" id="IPR036397">
    <property type="entry name" value="RNaseH_sf"/>
</dbReference>
<feature type="region of interest" description="Disordered" evidence="2">
    <location>
        <begin position="1203"/>
        <end position="1232"/>
    </location>
</feature>
<evidence type="ECO:0000313" key="6">
    <source>
        <dbReference type="EMBL" id="GEW65677.1"/>
    </source>
</evidence>
<keyword evidence="1" id="KW-0645">Protease</keyword>
<dbReference type="GO" id="GO:0003964">
    <property type="term" value="F:RNA-directed DNA polymerase activity"/>
    <property type="evidence" value="ECO:0007669"/>
    <property type="project" value="UniProtKB-KW"/>
</dbReference>
<feature type="region of interest" description="Disordered" evidence="2">
    <location>
        <begin position="122"/>
        <end position="141"/>
    </location>
</feature>
<accession>A0A699GWT1</accession>
<evidence type="ECO:0000256" key="1">
    <source>
        <dbReference type="ARBA" id="ARBA00022750"/>
    </source>
</evidence>
<feature type="domain" description="Reverse transcriptase Ty1/copia-type" evidence="3">
    <location>
        <begin position="1756"/>
        <end position="1847"/>
    </location>
</feature>
<dbReference type="Pfam" id="PF07727">
    <property type="entry name" value="RVT_2"/>
    <property type="match status" value="1"/>
</dbReference>
<dbReference type="GO" id="GO:0003676">
    <property type="term" value="F:nucleic acid binding"/>
    <property type="evidence" value="ECO:0007669"/>
    <property type="project" value="InterPro"/>
</dbReference>
<feature type="region of interest" description="Disordered" evidence="2">
    <location>
        <begin position="1275"/>
        <end position="1296"/>
    </location>
</feature>
<dbReference type="CDD" id="cd09272">
    <property type="entry name" value="RNase_HI_RT_Ty1"/>
    <property type="match status" value="1"/>
</dbReference>
<dbReference type="PANTHER" id="PTHR11439:SF495">
    <property type="entry name" value="REVERSE TRANSCRIPTASE, RNA-DEPENDENT DNA POLYMERASE-RELATED"/>
    <property type="match status" value="1"/>
</dbReference>
<proteinExistence type="predicted"/>
<dbReference type="InterPro" id="IPR054722">
    <property type="entry name" value="PolX-like_BBD"/>
</dbReference>
<feature type="domain" description="Retrovirus-related Pol polyprotein from transposon TNT 1-94-like beta-barrel" evidence="5">
    <location>
        <begin position="1347"/>
        <end position="1416"/>
    </location>
</feature>
<feature type="compositionally biased region" description="Polar residues" evidence="2">
    <location>
        <begin position="1645"/>
        <end position="1677"/>
    </location>
</feature>
<dbReference type="SUPFAM" id="SSF56672">
    <property type="entry name" value="DNA/RNA polymerases"/>
    <property type="match status" value="2"/>
</dbReference>
<keyword evidence="1" id="KW-0064">Aspartyl protease</keyword>
<evidence type="ECO:0000259" key="5">
    <source>
        <dbReference type="Pfam" id="PF22936"/>
    </source>
</evidence>
<feature type="domain" description="GAG-pre-integrase" evidence="4">
    <location>
        <begin position="1446"/>
        <end position="1518"/>
    </location>
</feature>
<dbReference type="InterPro" id="IPR013103">
    <property type="entry name" value="RVT_2"/>
</dbReference>
<dbReference type="Gene3D" id="3.10.10.10">
    <property type="entry name" value="HIV Type 1 Reverse Transcriptase, subunit A, domain 1"/>
    <property type="match status" value="1"/>
</dbReference>
<feature type="compositionally biased region" description="Basic residues" evidence="2">
    <location>
        <begin position="1287"/>
        <end position="1296"/>
    </location>
</feature>
<feature type="region of interest" description="Disordered" evidence="2">
    <location>
        <begin position="1644"/>
        <end position="1678"/>
    </location>
</feature>
<dbReference type="SUPFAM" id="SSF53098">
    <property type="entry name" value="Ribonuclease H-like"/>
    <property type="match status" value="1"/>
</dbReference>
<reference evidence="6" key="1">
    <citation type="journal article" date="2019" name="Sci. Rep.">
        <title>Draft genome of Tanacetum cinerariifolium, the natural source of mosquito coil.</title>
        <authorList>
            <person name="Yamashiro T."/>
            <person name="Shiraishi A."/>
            <person name="Satake H."/>
            <person name="Nakayama K."/>
        </authorList>
    </citation>
    <scope>NUCLEOTIDE SEQUENCE</scope>
</reference>
<dbReference type="GO" id="GO:0004190">
    <property type="term" value="F:aspartic-type endopeptidase activity"/>
    <property type="evidence" value="ECO:0007669"/>
    <property type="project" value="UniProtKB-KW"/>
</dbReference>
<keyword evidence="6" id="KW-0695">RNA-directed DNA polymerase</keyword>
<evidence type="ECO:0000256" key="2">
    <source>
        <dbReference type="SAM" id="MobiDB-lite"/>
    </source>
</evidence>
<evidence type="ECO:0000259" key="4">
    <source>
        <dbReference type="Pfam" id="PF13976"/>
    </source>
</evidence>
<gene>
    <name evidence="6" type="ORF">Tci_237653</name>
</gene>
<keyword evidence="6" id="KW-0548">Nucleotidyltransferase</keyword>
<name>A0A699GWT1_TANCI</name>
<dbReference type="InterPro" id="IPR025724">
    <property type="entry name" value="GAG-pre-integrase_dom"/>
</dbReference>
<protein>
    <submittedName>
        <fullName evidence="6">Reverse transcriptase domain-containing protein</fullName>
    </submittedName>
</protein>
<sequence>MRVLQPPLAKPITYVLREPVKVVILTNLKGNNQGRNQFFQGASHGQNPPPAYQTPAYQAPGYQATVHQPLIPQPQVVTTTKFTNYMKANDAILKNMQTNMNSLTNSNLELKNKFGQFMKMNTTSSSGSRTLPSNTITNPKGDLKVERKTRVTKDMVPPTNNGSTKDVKPLVVQIETPIPNSEPVVAPVAAPIGKALIDVYEGELTLRVGKEAITFNLDQTLRYSTNYNDMKANQIDVIDMACEEYSQEVLSFSNVIASGNPTPYYDPIISTSSLTLTPFGDSDFLLKKVDAFLALEDDPTSPEVELKDLPPHLEYVFLEGNDKLPVIIAKDLSVEEKAALIKVLKSHKQAIAWKLSDIKGINPEFCTHKILMEDDFEPAVQHQRRVNLKIYDVKKKEVLKLFDVGLIYPISDSPWVSLVHYVPKKGGFTVVENEENELIPTRLAMGWRVCIDYRKLNEATCKDHFPLPSMDQMLERLAGNEYYCFLDDFSGYIKFPSILKIKKRPHPCVLTKCLPTVACLLAYAMHRARSKGVEAKALPTNDARVVCRFLKSLFARFGTPHAVISDRGTHFCNDQFAKVMLKPNGKLIYNSIINVPYVRRMIPEPGDTNRDVPVNETFHIQTDDELTEKELKQIEADDQAIQTILLGLPEDIYAAVDSCKTAQEIWLRVQQMMKGSDIGIQDKKAKLFNEWERFTSNEGESIKSYYHRFLKLMNDLKRNKHFPEKISSNLKSDYTQLYDFLKYNQKEVDELKFERLVKIQDPLALMANSNNPYAFLAPHQDQPSFNQNYMQQPMPNPEDITDPTTEMNMALTLMAKSFKLNYSTPTNNDQRISSNPRNRQIAQPGMNMGQDRQMQMVGEWANWSSKKWGVGHFARNCMVRPRRRDAAYLQTQLLIAQKEEARIQLQAEEFDIMAAAADLDEIEEVNANCILMDNLQRASTSGTQTDKAPVYDSDGSAEVHDYGNYDDNEIFNMFTQEEQYTELLELIPEPHQVPQNDNNVIYELSKEKSIVSLLLEEKKKLKSDFKTREDELLDKQIQFEKKIKELNNILVKSTIVTLQRVVKHRMTLETHNWLSSAHQELHKIVKDENFPIINQVDARVQNFEIQFLKEVTKFVGDFKSLAKEADESLAKHKTLELEIERLLKAVVSQDIMSVVQNNSIVDTSNLQTELDRTKECFENCIIQKENEYAKLWNDGTKSVKNANLTKLRVDNNKTRRPQPRSNTKNDRVPSAFKTSCNKNKRVEVEEHHRNLLLSKNKKHMSSACNNVKLATQNVKSKENVSINEKQKKQKPKVKKTKRVGFIERLATPKTSKTRSFFRWSPTGRLFDLKVKIIASSDSESQSDFSNDSGCSKHMTGNLKLFINFIWKFLGTVRFRNDHVAVILGFSDLQWGNILITRVYYVEGLGHNLFSVGEFCDSDLEVTFRRNACFVKNLEGVDLLKGDRSTNLYTIILNEMVSASPICLMARASSTKSWLWHQRLSHLNFDTINDLARNDLVSGLPKFKYHKEHLCTSYKQEKSKRTSHPPKPVPNSRHRLHLLHMDLCGPMRIASINEKRSKKIMETMNVSFDEISMMAFEQRSLKPELQSMTCGQINSRLDLTYAPSTITSQQPTEGELDLLFEAIYNDYIGGQPSATVINVPGAQEPQVRQTSMASTSIADTAPTPTNSSSQATNFPSTSHDVDELNLQQRAQQQGIQAHLQLKNVVDNVSNAMFDANMFVNPFAIPSTREPSRPVLTRHQLRSDGDMCMYALTVSTMEPKNVKEAMTDPAWIESMQEELLQIKRLDSRLVMRGYCQEEGIDFEESFAPVAKMEAIRIFLAYAAHKSFLVFQMDMKTAFLHGSLKEDGYVDDIIFGSTHPRYIQLFSDLMQSRFEMSMMREMTFFLGLQVNQSPHGIFINQSNYVLEILKKYGMESCDPVGTLMEIKDKLDLDQNETPVNATKYHSMIGALMYLTSSRPDIDSGFKLTGFSDADYAGCKDTFKSTSGGAQFLGEKVVSWSSKKQDCTALSIAKAEYVSLSACCAQVLWMRTKLTDYGFHYNKIPIYCDSKSAIAISCNPV</sequence>
<feature type="compositionally biased region" description="Polar residues" evidence="2">
    <location>
        <begin position="122"/>
        <end position="138"/>
    </location>
</feature>
<dbReference type="EMBL" id="BKCJ010067902">
    <property type="protein sequence ID" value="GEW65677.1"/>
    <property type="molecule type" value="Genomic_DNA"/>
</dbReference>
<dbReference type="Pfam" id="PF22936">
    <property type="entry name" value="Pol_BBD"/>
    <property type="match status" value="1"/>
</dbReference>